<name>A0A1G9KYV7_9FIRM</name>
<dbReference type="PANTHER" id="PTHR34472:SF1">
    <property type="entry name" value="SULFUR CARRIER PROTEIN THIS"/>
    <property type="match status" value="1"/>
</dbReference>
<proteinExistence type="predicted"/>
<dbReference type="NCBIfam" id="TIGR01683">
    <property type="entry name" value="thiS"/>
    <property type="match status" value="1"/>
</dbReference>
<dbReference type="Gene3D" id="3.10.20.30">
    <property type="match status" value="1"/>
</dbReference>
<dbReference type="SUPFAM" id="SSF54285">
    <property type="entry name" value="MoaD/ThiS"/>
    <property type="match status" value="1"/>
</dbReference>
<dbReference type="STRING" id="1121325.SAMN04515677_102320"/>
<dbReference type="InterPro" id="IPR010035">
    <property type="entry name" value="Thi_S"/>
</dbReference>
<evidence type="ECO:0000313" key="2">
    <source>
        <dbReference type="Proteomes" id="UP000199068"/>
    </source>
</evidence>
<gene>
    <name evidence="1" type="ORF">SAMN04515677_102320</name>
</gene>
<dbReference type="InterPro" id="IPR016155">
    <property type="entry name" value="Mopterin_synth/thiamin_S_b"/>
</dbReference>
<protein>
    <submittedName>
        <fullName evidence="1">Sulfur carrier protein</fullName>
    </submittedName>
</protein>
<evidence type="ECO:0000313" key="1">
    <source>
        <dbReference type="EMBL" id="SDL55050.1"/>
    </source>
</evidence>
<accession>A0A1G9KYV7</accession>
<dbReference type="CDD" id="cd00565">
    <property type="entry name" value="Ubl_ThiS"/>
    <property type="match status" value="1"/>
</dbReference>
<dbReference type="RefSeq" id="WP_092724341.1">
    <property type="nucleotide sequence ID" value="NZ_FNGW01000002.1"/>
</dbReference>
<dbReference type="AlphaFoldDB" id="A0A1G9KYV7"/>
<dbReference type="InterPro" id="IPR012675">
    <property type="entry name" value="Beta-grasp_dom_sf"/>
</dbReference>
<dbReference type="PANTHER" id="PTHR34472">
    <property type="entry name" value="SULFUR CARRIER PROTEIN THIS"/>
    <property type="match status" value="1"/>
</dbReference>
<keyword evidence="2" id="KW-1185">Reference proteome</keyword>
<dbReference type="EMBL" id="FNGW01000002">
    <property type="protein sequence ID" value="SDL55050.1"/>
    <property type="molecule type" value="Genomic_DNA"/>
</dbReference>
<sequence length="64" mass="7595">MKVNGKTIEFEKNKNIISLLEYFNLNEEQVVVEVNFEIIEVEKYKNYILREEDIIEIIRFVGGG</sequence>
<dbReference type="Pfam" id="PF02597">
    <property type="entry name" value="ThiS"/>
    <property type="match status" value="1"/>
</dbReference>
<organism evidence="1 2">
    <name type="scientific">Romboutsia lituseburensis DSM 797</name>
    <dbReference type="NCBI Taxonomy" id="1121325"/>
    <lineage>
        <taxon>Bacteria</taxon>
        <taxon>Bacillati</taxon>
        <taxon>Bacillota</taxon>
        <taxon>Clostridia</taxon>
        <taxon>Peptostreptococcales</taxon>
        <taxon>Peptostreptococcaceae</taxon>
        <taxon>Romboutsia</taxon>
    </lineage>
</organism>
<dbReference type="Proteomes" id="UP000199068">
    <property type="component" value="Unassembled WGS sequence"/>
</dbReference>
<reference evidence="1 2" key="1">
    <citation type="submission" date="2016-10" db="EMBL/GenBank/DDBJ databases">
        <authorList>
            <person name="de Groot N.N."/>
        </authorList>
    </citation>
    <scope>NUCLEOTIDE SEQUENCE [LARGE SCALE GENOMIC DNA]</scope>
    <source>
        <strain evidence="1 2">DSM 797</strain>
    </source>
</reference>
<dbReference type="InterPro" id="IPR003749">
    <property type="entry name" value="ThiS/MoaD-like"/>
</dbReference>